<sequence>MAHETRAAPSEAMGVPHSSTDQEDDALRPPGGAADNTAPSAQADHLCFSVRKCMKRTREGWQASSAGRSPWNSVGGHSPVMMLMSSGNSTGRAAVHGVQPLIHMHWRWHPRTSLRRQQQWPRFGACVSGPHWGSHRLLAYCLAVQMERLGSRTYEGMARVLLGPAFDYVTAVLRSLNTFGACVSFIISVGTSLRPFLTTRVLRRTGNRSQATAC</sequence>
<proteinExistence type="predicted"/>
<accession>A0A2V2UJ06</accession>
<feature type="region of interest" description="Disordered" evidence="1">
    <location>
        <begin position="1"/>
        <end position="40"/>
    </location>
</feature>
<comment type="caution">
    <text evidence="2">The sequence shown here is derived from an EMBL/GenBank/DDBJ whole genome shotgun (WGS) entry which is preliminary data.</text>
</comment>
<dbReference type="AlphaFoldDB" id="A0A2V2UJ06"/>
<protein>
    <submittedName>
        <fullName evidence="2">Putative amino acid transporter</fullName>
    </submittedName>
</protein>
<gene>
    <name evidence="2" type="ORF">C4B63_315g12</name>
</gene>
<organism evidence="2 3">
    <name type="scientific">Trypanosoma cruzi</name>
    <dbReference type="NCBI Taxonomy" id="5693"/>
    <lineage>
        <taxon>Eukaryota</taxon>
        <taxon>Discoba</taxon>
        <taxon>Euglenozoa</taxon>
        <taxon>Kinetoplastea</taxon>
        <taxon>Metakinetoplastina</taxon>
        <taxon>Trypanosomatida</taxon>
        <taxon>Trypanosomatidae</taxon>
        <taxon>Trypanosoma</taxon>
        <taxon>Schizotrypanum</taxon>
    </lineage>
</organism>
<dbReference type="VEuPathDB" id="TriTrypDB:TcBrA4_0032690"/>
<dbReference type="EMBL" id="PRFA01000315">
    <property type="protein sequence ID" value="PWU83482.1"/>
    <property type="molecule type" value="Genomic_DNA"/>
</dbReference>
<evidence type="ECO:0000313" key="3">
    <source>
        <dbReference type="Proteomes" id="UP000246121"/>
    </source>
</evidence>
<dbReference type="Proteomes" id="UP000246121">
    <property type="component" value="Unassembled WGS sequence"/>
</dbReference>
<reference evidence="2 3" key="1">
    <citation type="journal article" date="2018" name="Microb. Genom.">
        <title>Expanding an expanded genome: long-read sequencing of Trypanosoma cruzi.</title>
        <authorList>
            <person name="Berna L."/>
            <person name="Rodriguez M."/>
            <person name="Chiribao M.L."/>
            <person name="Parodi-Talice A."/>
            <person name="Pita S."/>
            <person name="Rijo G."/>
            <person name="Alvarez-Valin F."/>
            <person name="Robello C."/>
        </authorList>
    </citation>
    <scope>NUCLEOTIDE SEQUENCE [LARGE SCALE GENOMIC DNA]</scope>
    <source>
        <strain evidence="2 3">Dm28c</strain>
    </source>
</reference>
<evidence type="ECO:0000256" key="1">
    <source>
        <dbReference type="SAM" id="MobiDB-lite"/>
    </source>
</evidence>
<dbReference type="VEuPathDB" id="TriTrypDB:C4B63_315g12"/>
<name>A0A2V2UJ06_TRYCR</name>
<evidence type="ECO:0000313" key="2">
    <source>
        <dbReference type="EMBL" id="PWU83482.1"/>
    </source>
</evidence>